<keyword evidence="5" id="KW-0288">FMN</keyword>
<evidence type="ECO:0000256" key="5">
    <source>
        <dbReference type="ARBA" id="ARBA00022643"/>
    </source>
</evidence>
<accession>A0A844Z2T7</accession>
<keyword evidence="6" id="KW-0808">Transferase</keyword>
<reference evidence="13 14" key="1">
    <citation type="submission" date="2019-12" db="EMBL/GenBank/DDBJ databases">
        <title>Genomic-based taxomic classification of the family Erythrobacteraceae.</title>
        <authorList>
            <person name="Xu L."/>
        </authorList>
    </citation>
    <scope>NUCLEOTIDE SEQUENCE [LARGE SCALE GENOMIC DNA]</scope>
    <source>
        <strain evidence="13 14">M0322</strain>
    </source>
</reference>
<dbReference type="Gene3D" id="3.40.50.620">
    <property type="entry name" value="HUPs"/>
    <property type="match status" value="1"/>
</dbReference>
<dbReference type="GO" id="GO:0005524">
    <property type="term" value="F:ATP binding"/>
    <property type="evidence" value="ECO:0007669"/>
    <property type="project" value="UniProtKB-KW"/>
</dbReference>
<evidence type="ECO:0000256" key="2">
    <source>
        <dbReference type="ARBA" id="ARBA00010214"/>
    </source>
</evidence>
<dbReference type="PANTHER" id="PTHR22749">
    <property type="entry name" value="RIBOFLAVIN KINASE/FMN ADENYLYLTRANSFERASE"/>
    <property type="match status" value="1"/>
</dbReference>
<dbReference type="UniPathway" id="UPA00277">
    <property type="reaction ID" value="UER00407"/>
</dbReference>
<comment type="pathway">
    <text evidence="1">Cofactor biosynthesis; FAD biosynthesis; FAD from FMN: step 1/1.</text>
</comment>
<dbReference type="EMBL" id="WTYV01000006">
    <property type="protein sequence ID" value="MXO72827.1"/>
    <property type="molecule type" value="Genomic_DNA"/>
</dbReference>
<keyword evidence="7" id="KW-0548">Nucleotidyltransferase</keyword>
<dbReference type="GO" id="GO:0003919">
    <property type="term" value="F:FMN adenylyltransferase activity"/>
    <property type="evidence" value="ECO:0007669"/>
    <property type="project" value="UniProtKB-EC"/>
</dbReference>
<keyword evidence="10" id="KW-0067">ATP-binding</keyword>
<organism evidence="13 14">
    <name type="scientific">Alteraurantiacibacter buctensis</name>
    <dbReference type="NCBI Taxonomy" id="1503981"/>
    <lineage>
        <taxon>Bacteria</taxon>
        <taxon>Pseudomonadati</taxon>
        <taxon>Pseudomonadota</taxon>
        <taxon>Alphaproteobacteria</taxon>
        <taxon>Sphingomonadales</taxon>
        <taxon>Erythrobacteraceae</taxon>
        <taxon>Alteraurantiacibacter</taxon>
    </lineage>
</organism>
<evidence type="ECO:0000259" key="12">
    <source>
        <dbReference type="Pfam" id="PF06574"/>
    </source>
</evidence>
<dbReference type="Proteomes" id="UP000466966">
    <property type="component" value="Unassembled WGS sequence"/>
</dbReference>
<dbReference type="Pfam" id="PF06574">
    <property type="entry name" value="FAD_syn"/>
    <property type="match status" value="1"/>
</dbReference>
<keyword evidence="9" id="KW-0274">FAD</keyword>
<dbReference type="EC" id="2.7.7.2" evidence="3"/>
<evidence type="ECO:0000256" key="9">
    <source>
        <dbReference type="ARBA" id="ARBA00022827"/>
    </source>
</evidence>
<evidence type="ECO:0000256" key="4">
    <source>
        <dbReference type="ARBA" id="ARBA00022630"/>
    </source>
</evidence>
<evidence type="ECO:0000313" key="13">
    <source>
        <dbReference type="EMBL" id="MXO72827.1"/>
    </source>
</evidence>
<evidence type="ECO:0000256" key="10">
    <source>
        <dbReference type="ARBA" id="ARBA00022840"/>
    </source>
</evidence>
<keyword evidence="8" id="KW-0547">Nucleotide-binding</keyword>
<gene>
    <name evidence="13" type="ORF">GRI99_14435</name>
</gene>
<evidence type="ECO:0000256" key="3">
    <source>
        <dbReference type="ARBA" id="ARBA00012393"/>
    </source>
</evidence>
<evidence type="ECO:0000313" key="14">
    <source>
        <dbReference type="Proteomes" id="UP000466966"/>
    </source>
</evidence>
<dbReference type="InterPro" id="IPR023468">
    <property type="entry name" value="Riboflavin_kinase"/>
</dbReference>
<sequence length="174" mass="18601">MPVFAPRQLCLGASVIAIGAFDGVHRGHQKVIGSAVASARQRGCPSLVYTFDVPPKAFFSGARVITPVEEKIRKIAGLGVACAVVAPFDRDYAARTAEDFMAELALLNPQEIWVGADFRFGAKSAGDVTLLASRFVVKVVDPVCCGRGEVISSSRIRRLLHDDPAAARQLLAHN</sequence>
<keyword evidence="4" id="KW-0285">Flavoprotein</keyword>
<evidence type="ECO:0000256" key="8">
    <source>
        <dbReference type="ARBA" id="ARBA00022741"/>
    </source>
</evidence>
<dbReference type="GO" id="GO:0006747">
    <property type="term" value="P:FAD biosynthetic process"/>
    <property type="evidence" value="ECO:0007669"/>
    <property type="project" value="UniProtKB-UniPathway"/>
</dbReference>
<dbReference type="AlphaFoldDB" id="A0A844Z2T7"/>
<comment type="caution">
    <text evidence="13">The sequence shown here is derived from an EMBL/GenBank/DDBJ whole genome shotgun (WGS) entry which is preliminary data.</text>
</comment>
<protein>
    <recommendedName>
        <fullName evidence="3">FAD synthase</fullName>
        <ecNumber evidence="3">2.7.7.2</ecNumber>
    </recommendedName>
</protein>
<proteinExistence type="inferred from homology"/>
<evidence type="ECO:0000256" key="1">
    <source>
        <dbReference type="ARBA" id="ARBA00004726"/>
    </source>
</evidence>
<evidence type="ECO:0000256" key="11">
    <source>
        <dbReference type="ARBA" id="ARBA00049494"/>
    </source>
</evidence>
<dbReference type="CDD" id="cd02064">
    <property type="entry name" value="FAD_synthetase_N"/>
    <property type="match status" value="1"/>
</dbReference>
<dbReference type="SUPFAM" id="SSF52374">
    <property type="entry name" value="Nucleotidylyl transferase"/>
    <property type="match status" value="1"/>
</dbReference>
<comment type="similarity">
    <text evidence="2">Belongs to the RibF family.</text>
</comment>
<feature type="domain" description="FAD synthetase" evidence="12">
    <location>
        <begin position="13"/>
        <end position="154"/>
    </location>
</feature>
<evidence type="ECO:0000256" key="7">
    <source>
        <dbReference type="ARBA" id="ARBA00022695"/>
    </source>
</evidence>
<dbReference type="InterPro" id="IPR015864">
    <property type="entry name" value="FAD_synthase"/>
</dbReference>
<evidence type="ECO:0000256" key="6">
    <source>
        <dbReference type="ARBA" id="ARBA00022679"/>
    </source>
</evidence>
<comment type="catalytic activity">
    <reaction evidence="11">
        <text>FMN + ATP + H(+) = FAD + diphosphate</text>
        <dbReference type="Rhea" id="RHEA:17237"/>
        <dbReference type="ChEBI" id="CHEBI:15378"/>
        <dbReference type="ChEBI" id="CHEBI:30616"/>
        <dbReference type="ChEBI" id="CHEBI:33019"/>
        <dbReference type="ChEBI" id="CHEBI:57692"/>
        <dbReference type="ChEBI" id="CHEBI:58210"/>
        <dbReference type="EC" id="2.7.7.2"/>
    </reaction>
</comment>
<dbReference type="GO" id="GO:0008531">
    <property type="term" value="F:riboflavin kinase activity"/>
    <property type="evidence" value="ECO:0007669"/>
    <property type="project" value="TreeGrafter"/>
</dbReference>
<name>A0A844Z2T7_9SPHN</name>
<dbReference type="InterPro" id="IPR014729">
    <property type="entry name" value="Rossmann-like_a/b/a_fold"/>
</dbReference>
<dbReference type="OrthoDB" id="9803667at2"/>
<dbReference type="PANTHER" id="PTHR22749:SF6">
    <property type="entry name" value="RIBOFLAVIN KINASE"/>
    <property type="match status" value="1"/>
</dbReference>
<dbReference type="GO" id="GO:0009398">
    <property type="term" value="P:FMN biosynthetic process"/>
    <property type="evidence" value="ECO:0007669"/>
    <property type="project" value="TreeGrafter"/>
</dbReference>
<dbReference type="GO" id="GO:0009231">
    <property type="term" value="P:riboflavin biosynthetic process"/>
    <property type="evidence" value="ECO:0007669"/>
    <property type="project" value="InterPro"/>
</dbReference>
<keyword evidence="14" id="KW-1185">Reference proteome</keyword>